<name>A0ABN3VS95_9ACTN</name>
<gene>
    <name evidence="2" type="ORF">GCM10010517_12340</name>
</gene>
<evidence type="ECO:0000313" key="2">
    <source>
        <dbReference type="EMBL" id="GAA2854325.1"/>
    </source>
</evidence>
<accession>A0ABN3VS95</accession>
<evidence type="ECO:0000256" key="1">
    <source>
        <dbReference type="SAM" id="MobiDB-lite"/>
    </source>
</evidence>
<organism evidence="2 3">
    <name type="scientific">Streptosporangium fragile</name>
    <dbReference type="NCBI Taxonomy" id="46186"/>
    <lineage>
        <taxon>Bacteria</taxon>
        <taxon>Bacillati</taxon>
        <taxon>Actinomycetota</taxon>
        <taxon>Actinomycetes</taxon>
        <taxon>Streptosporangiales</taxon>
        <taxon>Streptosporangiaceae</taxon>
        <taxon>Streptosporangium</taxon>
    </lineage>
</organism>
<evidence type="ECO:0000313" key="3">
    <source>
        <dbReference type="Proteomes" id="UP001500831"/>
    </source>
</evidence>
<comment type="caution">
    <text evidence="2">The sequence shown here is derived from an EMBL/GenBank/DDBJ whole genome shotgun (WGS) entry which is preliminary data.</text>
</comment>
<protein>
    <submittedName>
        <fullName evidence="2">Uncharacterized protein</fullName>
    </submittedName>
</protein>
<dbReference type="EMBL" id="BAAAVI010000006">
    <property type="protein sequence ID" value="GAA2854325.1"/>
    <property type="molecule type" value="Genomic_DNA"/>
</dbReference>
<proteinExistence type="predicted"/>
<reference evidence="2 3" key="1">
    <citation type="journal article" date="2019" name="Int. J. Syst. Evol. Microbiol.">
        <title>The Global Catalogue of Microorganisms (GCM) 10K type strain sequencing project: providing services to taxonomists for standard genome sequencing and annotation.</title>
        <authorList>
            <consortium name="The Broad Institute Genomics Platform"/>
            <consortium name="The Broad Institute Genome Sequencing Center for Infectious Disease"/>
            <person name="Wu L."/>
            <person name="Ma J."/>
        </authorList>
    </citation>
    <scope>NUCLEOTIDE SEQUENCE [LARGE SCALE GENOMIC DNA]</scope>
    <source>
        <strain evidence="2 3">JCM 6242</strain>
    </source>
</reference>
<sequence>MIGHGFPECLERRGQRRGTHAPARPGGVSGAARPYDGRWIPRFARPGAAVRGIRVIRPEGAGLGIRTTRPDGTKRGIRIG</sequence>
<feature type="region of interest" description="Disordered" evidence="1">
    <location>
        <begin position="1"/>
        <end position="37"/>
    </location>
</feature>
<keyword evidence="3" id="KW-1185">Reference proteome</keyword>
<dbReference type="Proteomes" id="UP001500831">
    <property type="component" value="Unassembled WGS sequence"/>
</dbReference>